<proteinExistence type="inferred from homology"/>
<feature type="transmembrane region" description="Helical" evidence="8">
    <location>
        <begin position="6"/>
        <end position="27"/>
    </location>
</feature>
<dbReference type="SUPFAM" id="SSF117892">
    <property type="entry name" value="Band 7/SPFH domain"/>
    <property type="match status" value="1"/>
</dbReference>
<dbReference type="InterPro" id="IPR036013">
    <property type="entry name" value="Band_7/SPFH_dom_sf"/>
</dbReference>
<dbReference type="Pfam" id="PF15975">
    <property type="entry name" value="Flot"/>
    <property type="match status" value="1"/>
</dbReference>
<gene>
    <name evidence="10" type="ORF">ACFONL_18210</name>
</gene>
<keyword evidence="11" id="KW-1185">Reference proteome</keyword>
<evidence type="ECO:0000256" key="1">
    <source>
        <dbReference type="ARBA" id="ARBA00004167"/>
    </source>
</evidence>
<comment type="caution">
    <text evidence="10">The sequence shown here is derived from an EMBL/GenBank/DDBJ whole genome shotgun (WGS) entry which is preliminary data.</text>
</comment>
<dbReference type="RefSeq" id="WP_191318603.1">
    <property type="nucleotide sequence ID" value="NZ_BNCG01000003.1"/>
</dbReference>
<organism evidence="10 11">
    <name type="scientific">Camelimonas fluminis</name>
    <dbReference type="NCBI Taxonomy" id="1576911"/>
    <lineage>
        <taxon>Bacteria</taxon>
        <taxon>Pseudomonadati</taxon>
        <taxon>Pseudomonadota</taxon>
        <taxon>Alphaproteobacteria</taxon>
        <taxon>Hyphomicrobiales</taxon>
        <taxon>Chelatococcaceae</taxon>
        <taxon>Camelimonas</taxon>
    </lineage>
</organism>
<dbReference type="PANTHER" id="PTHR13806:SF31">
    <property type="entry name" value="FLOTILLIN-LIKE PROTEIN 1-RELATED"/>
    <property type="match status" value="1"/>
</dbReference>
<evidence type="ECO:0000256" key="8">
    <source>
        <dbReference type="SAM" id="Phobius"/>
    </source>
</evidence>
<name>A0ABV7UKQ9_9HYPH</name>
<feature type="domain" description="Band 7" evidence="9">
    <location>
        <begin position="25"/>
        <end position="194"/>
    </location>
</feature>
<dbReference type="InterPro" id="IPR001107">
    <property type="entry name" value="Band_7"/>
</dbReference>
<dbReference type="EMBL" id="JBHRYC010000086">
    <property type="protein sequence ID" value="MFC3639280.1"/>
    <property type="molecule type" value="Genomic_DNA"/>
</dbReference>
<evidence type="ECO:0000256" key="6">
    <source>
        <dbReference type="SAM" id="Coils"/>
    </source>
</evidence>
<dbReference type="Proteomes" id="UP001595704">
    <property type="component" value="Unassembled WGS sequence"/>
</dbReference>
<dbReference type="Pfam" id="PF01145">
    <property type="entry name" value="Band_7"/>
    <property type="match status" value="1"/>
</dbReference>
<feature type="region of interest" description="Disordered" evidence="7">
    <location>
        <begin position="272"/>
        <end position="305"/>
    </location>
</feature>
<accession>A0ABV7UKQ9</accession>
<comment type="subcellular location">
    <subcellularLocation>
        <location evidence="2">Cell membrane</location>
    </subcellularLocation>
    <subcellularLocation>
        <location evidence="1">Membrane</location>
        <topology evidence="1">Single-pass membrane protein</topology>
    </subcellularLocation>
</comment>
<evidence type="ECO:0000256" key="3">
    <source>
        <dbReference type="ARBA" id="ARBA00007161"/>
    </source>
</evidence>
<sequence length="590" mass="63251">MELSSLALIAGMIVIAIVVIGVIMTSLYTRATRDKAYVRTGLGGKKVVLDGGSVILPIFHSYSWVSLSTLRLEVKRAENESLITKDRMRADITAEFYVRVKPDAENIALAAQTLGDRTNDADALKTLVEAKFVDGLRSVAATMSLRDLQEQRAEFVKSVQAAVAHDLQSNGLELESVSLTRLDQTDIRHFNPNNSFDAEGLTALTLITEERKRERNQIVRDNEVEIATKDREATLRRLTIEREQRDAELTQERDIANKTAETRAEAAKAEQLARLSEETAKLDTERGIAEREAEARQARESARIEAERGIAEREAEARKITETARIDAAITVARKIEEEQAARARADEAKAAATTAEEQVATARDIEIAERARRIAVIDARQAAEQEATAITVKAEAERQAAENLAAAVKIQAEAEAEAAKIRAAGVIELGEAEARAERAKNEARNALSSSIIEFELARARVDIVPKALEQAMKPVEKISDIRIFSAGGLSGALSGAAGGGQAGNPVGDLSSQLLNFTAQKPILDEILSQAGFRGADPTQALLAASVGGLAAKAAGASQVTARYETPVTAQAAPSGPNAPSPGEAGAASR</sequence>
<dbReference type="InterPro" id="IPR027705">
    <property type="entry name" value="Flotillin_fam"/>
</dbReference>
<dbReference type="PANTHER" id="PTHR13806">
    <property type="entry name" value="FLOTILLIN-RELATED"/>
    <property type="match status" value="1"/>
</dbReference>
<feature type="coiled-coil region" evidence="6">
    <location>
        <begin position="339"/>
        <end position="366"/>
    </location>
</feature>
<evidence type="ECO:0000313" key="11">
    <source>
        <dbReference type="Proteomes" id="UP001595704"/>
    </source>
</evidence>
<feature type="compositionally biased region" description="Basic and acidic residues" evidence="7">
    <location>
        <begin position="275"/>
        <end position="305"/>
    </location>
</feature>
<dbReference type="CDD" id="cd03399">
    <property type="entry name" value="SPFH_flotillin"/>
    <property type="match status" value="1"/>
</dbReference>
<keyword evidence="8" id="KW-1133">Transmembrane helix</keyword>
<evidence type="ECO:0000256" key="2">
    <source>
        <dbReference type="ARBA" id="ARBA00004236"/>
    </source>
</evidence>
<dbReference type="SMART" id="SM00244">
    <property type="entry name" value="PHB"/>
    <property type="match status" value="1"/>
</dbReference>
<comment type="similarity">
    <text evidence="3">Belongs to the band 7/mec-2 family. Flotillin subfamily.</text>
</comment>
<keyword evidence="8" id="KW-0812">Transmembrane</keyword>
<evidence type="ECO:0000256" key="7">
    <source>
        <dbReference type="SAM" id="MobiDB-lite"/>
    </source>
</evidence>
<keyword evidence="6" id="KW-0175">Coiled coil</keyword>
<evidence type="ECO:0000259" key="9">
    <source>
        <dbReference type="SMART" id="SM00244"/>
    </source>
</evidence>
<evidence type="ECO:0000256" key="5">
    <source>
        <dbReference type="ARBA" id="ARBA00023136"/>
    </source>
</evidence>
<dbReference type="InterPro" id="IPR031905">
    <property type="entry name" value="Flotillin_C"/>
</dbReference>
<dbReference type="Gene3D" id="3.30.479.30">
    <property type="entry name" value="Band 7 domain"/>
    <property type="match status" value="1"/>
</dbReference>
<reference evidence="11" key="1">
    <citation type="journal article" date="2019" name="Int. J. Syst. Evol. Microbiol.">
        <title>The Global Catalogue of Microorganisms (GCM) 10K type strain sequencing project: providing services to taxonomists for standard genome sequencing and annotation.</title>
        <authorList>
            <consortium name="The Broad Institute Genomics Platform"/>
            <consortium name="The Broad Institute Genome Sequencing Center for Infectious Disease"/>
            <person name="Wu L."/>
            <person name="Ma J."/>
        </authorList>
    </citation>
    <scope>NUCLEOTIDE SEQUENCE [LARGE SCALE GENOMIC DNA]</scope>
    <source>
        <strain evidence="11">KCTC 42282</strain>
    </source>
</reference>
<keyword evidence="5 8" id="KW-0472">Membrane</keyword>
<evidence type="ECO:0000256" key="4">
    <source>
        <dbReference type="ARBA" id="ARBA00022475"/>
    </source>
</evidence>
<evidence type="ECO:0000313" key="10">
    <source>
        <dbReference type="EMBL" id="MFC3639280.1"/>
    </source>
</evidence>
<keyword evidence="4" id="KW-1003">Cell membrane</keyword>
<feature type="region of interest" description="Disordered" evidence="7">
    <location>
        <begin position="566"/>
        <end position="590"/>
    </location>
</feature>
<protein>
    <submittedName>
        <fullName evidence="10">Flotillin family protein</fullName>
    </submittedName>
</protein>
<feature type="compositionally biased region" description="Low complexity" evidence="7">
    <location>
        <begin position="570"/>
        <end position="590"/>
    </location>
</feature>